<dbReference type="OrthoDB" id="9784220at2"/>
<evidence type="ECO:0000259" key="5">
    <source>
        <dbReference type="Pfam" id="PF01522"/>
    </source>
</evidence>
<evidence type="ECO:0000313" key="6">
    <source>
        <dbReference type="EMBL" id="RAI38728.1"/>
    </source>
</evidence>
<keyword evidence="7" id="KW-1185">Reference proteome</keyword>
<dbReference type="InterPro" id="IPR002509">
    <property type="entry name" value="NODB_dom"/>
</dbReference>
<dbReference type="RefSeq" id="WP_111422141.1">
    <property type="nucleotide sequence ID" value="NZ_NPEX01000338.1"/>
</dbReference>
<dbReference type="GO" id="GO:0016810">
    <property type="term" value="F:hydrolase activity, acting on carbon-nitrogen (but not peptide) bonds"/>
    <property type="evidence" value="ECO:0007669"/>
    <property type="project" value="InterPro"/>
</dbReference>
<evidence type="ECO:0000256" key="2">
    <source>
        <dbReference type="ARBA" id="ARBA00010973"/>
    </source>
</evidence>
<dbReference type="Gene3D" id="3.20.20.370">
    <property type="entry name" value="Glycoside hydrolase/deacetylase"/>
    <property type="match status" value="1"/>
</dbReference>
<protein>
    <recommendedName>
        <fullName evidence="3">Chitooligosaccharide deacetylase</fullName>
    </recommendedName>
    <alternativeName>
        <fullName evidence="4">Nodulation protein B</fullName>
    </alternativeName>
</protein>
<feature type="domain" description="NodB homology" evidence="5">
    <location>
        <begin position="23"/>
        <end position="86"/>
    </location>
</feature>
<dbReference type="InterPro" id="IPR011330">
    <property type="entry name" value="Glyco_hydro/deAcase_b/a-brl"/>
</dbReference>
<dbReference type="GO" id="GO:0005975">
    <property type="term" value="P:carbohydrate metabolic process"/>
    <property type="evidence" value="ECO:0007669"/>
    <property type="project" value="InterPro"/>
</dbReference>
<accession>A0A327KTT0</accession>
<dbReference type="Proteomes" id="UP000249130">
    <property type="component" value="Unassembled WGS sequence"/>
</dbReference>
<dbReference type="SUPFAM" id="SSF88713">
    <property type="entry name" value="Glycoside hydrolase/deacetylase"/>
    <property type="match status" value="1"/>
</dbReference>
<evidence type="ECO:0000256" key="3">
    <source>
        <dbReference type="ARBA" id="ARBA00020071"/>
    </source>
</evidence>
<dbReference type="EMBL" id="NPEX01000338">
    <property type="protein sequence ID" value="RAI38728.1"/>
    <property type="molecule type" value="Genomic_DNA"/>
</dbReference>
<evidence type="ECO:0000256" key="4">
    <source>
        <dbReference type="ARBA" id="ARBA00032976"/>
    </source>
</evidence>
<reference evidence="6 7" key="1">
    <citation type="submission" date="2017-07" db="EMBL/GenBank/DDBJ databases">
        <title>Draft Genome Sequences of Select Purple Nonsulfur Bacteria.</title>
        <authorList>
            <person name="Lasarre B."/>
            <person name="Mckinlay J.B."/>
        </authorList>
    </citation>
    <scope>NUCLEOTIDE SEQUENCE [LARGE SCALE GENOMIC DNA]</scope>
    <source>
        <strain evidence="6 7">DSM 5909</strain>
    </source>
</reference>
<gene>
    <name evidence="6" type="ORF">CH341_27300</name>
</gene>
<evidence type="ECO:0000313" key="7">
    <source>
        <dbReference type="Proteomes" id="UP000249130"/>
    </source>
</evidence>
<sequence length="232" mass="24566">MPRHIVCLSVDLDVSDRDACEVGAARLLDLLKDRGLRSTWFVPGHAPGTDRALCERLVRDGHEIGVLAAASHPETAVMQAVEAIRDVAGAPPCGFRTTSGHEPGPGTPAWRGVPGFAYDSSRAGLSWWPTRLRPHGTGAPSAADLIDMPITLTLGGPSMPARAVLQDWSDEFLFMRESVNFGVLTCAMPLATIARGAWLRAFGSFLDTVTAGTAAVLTLDAAAREAGERIGI</sequence>
<evidence type="ECO:0000256" key="1">
    <source>
        <dbReference type="ARBA" id="ARBA00003236"/>
    </source>
</evidence>
<comment type="function">
    <text evidence="1">Is involved in generating a small heat-stable compound (Nod), an acylated oligomer of N-acetylglucosamine, that stimulates mitosis in various plant protoplasts.</text>
</comment>
<proteinExistence type="inferred from homology"/>
<name>A0A327KTT0_9BRAD</name>
<dbReference type="AlphaFoldDB" id="A0A327KTT0"/>
<comment type="caution">
    <text evidence="6">The sequence shown here is derived from an EMBL/GenBank/DDBJ whole genome shotgun (WGS) entry which is preliminary data.</text>
</comment>
<organism evidence="6 7">
    <name type="scientific">Rhodoplanes roseus</name>
    <dbReference type="NCBI Taxonomy" id="29409"/>
    <lineage>
        <taxon>Bacteria</taxon>
        <taxon>Pseudomonadati</taxon>
        <taxon>Pseudomonadota</taxon>
        <taxon>Alphaproteobacteria</taxon>
        <taxon>Hyphomicrobiales</taxon>
        <taxon>Nitrobacteraceae</taxon>
        <taxon>Rhodoplanes</taxon>
    </lineage>
</organism>
<dbReference type="Pfam" id="PF01522">
    <property type="entry name" value="Polysacc_deac_1"/>
    <property type="match status" value="1"/>
</dbReference>
<comment type="similarity">
    <text evidence="2">Belongs to the polysaccharide deacetylase family.</text>
</comment>